<sequence length="318" mass="36112">MSAKNHHMKSIAHSPDIIGLFFSILNQFTSTSSFLHNGQLITIQTETYELQGHDFVSKLFCGVANWFGHIMSDVAGSSGASERGSGVVIPFYELFQLCDFGSFQVGDDRNTLATVATKVFQEGYDARFGLTMAIPVVVCDLSIKLTWAIKHHFYHKRPLAECIPTKRHDDLRMMLIIGNGTLCLMDGADAAIRSGGNWVNFFLRLNIIAWYRLVTLVFREVCIRAGISFPLQKQLDAYIRINEALVQYLSQLEQIDIERFKRETKQYNELIAMMECSSNEAELNVVLRNEYKVLGIQLPYEGEFDDFMNDSSSVLEFK</sequence>
<protein>
    <submittedName>
        <fullName evidence="1">Uncharacterized protein</fullName>
    </submittedName>
</protein>
<organism evidence="1 2">
    <name type="scientific">Enterocloster clostridioformis</name>
    <dbReference type="NCBI Taxonomy" id="1531"/>
    <lineage>
        <taxon>Bacteria</taxon>
        <taxon>Bacillati</taxon>
        <taxon>Bacillota</taxon>
        <taxon>Clostridia</taxon>
        <taxon>Lachnospirales</taxon>
        <taxon>Lachnospiraceae</taxon>
        <taxon>Enterocloster</taxon>
    </lineage>
</organism>
<dbReference type="AlphaFoldDB" id="A0A1I0K1J3"/>
<comment type="caution">
    <text evidence="1">The sequence shown here is derived from an EMBL/GenBank/DDBJ whole genome shotgun (WGS) entry which is preliminary data.</text>
</comment>
<accession>A0A1I0K1J3</accession>
<evidence type="ECO:0000313" key="2">
    <source>
        <dbReference type="Proteomes" id="UP000182121"/>
    </source>
</evidence>
<proteinExistence type="predicted"/>
<gene>
    <name evidence="1" type="ORF">SAMN05216521_10832</name>
</gene>
<dbReference type="Proteomes" id="UP000182121">
    <property type="component" value="Unassembled WGS sequence"/>
</dbReference>
<dbReference type="RefSeq" id="WP_074664343.1">
    <property type="nucleotide sequence ID" value="NZ_FOJH01000080.1"/>
</dbReference>
<dbReference type="EMBL" id="FOIO01000083">
    <property type="protein sequence ID" value="SEU17585.1"/>
    <property type="molecule type" value="Genomic_DNA"/>
</dbReference>
<name>A0A1I0K1J3_9FIRM</name>
<reference evidence="1 2" key="1">
    <citation type="submission" date="2016-10" db="EMBL/GenBank/DDBJ databases">
        <authorList>
            <person name="Varghese N."/>
            <person name="Submissions S."/>
        </authorList>
    </citation>
    <scope>NUCLEOTIDE SEQUENCE [LARGE SCALE GENOMIC DNA]</scope>
    <source>
        <strain evidence="1 2">NLAE-zl-C196</strain>
    </source>
</reference>
<evidence type="ECO:0000313" key="1">
    <source>
        <dbReference type="EMBL" id="SEU17585.1"/>
    </source>
</evidence>